<evidence type="ECO:0000313" key="2">
    <source>
        <dbReference type="Proteomes" id="UP000722357"/>
    </source>
</evidence>
<protein>
    <submittedName>
        <fullName evidence="1">Uncharacterized protein</fullName>
    </submittedName>
</protein>
<reference evidence="1" key="1">
    <citation type="journal article" date="2021" name="PeerJ">
        <title>Extensive microbial diversity within the chicken gut microbiome revealed by metagenomics and culture.</title>
        <authorList>
            <person name="Gilroy R."/>
            <person name="Ravi A."/>
            <person name="Getino M."/>
            <person name="Pursley I."/>
            <person name="Horton D.L."/>
            <person name="Alikhan N.F."/>
            <person name="Baker D."/>
            <person name="Gharbi K."/>
            <person name="Hall N."/>
            <person name="Watson M."/>
            <person name="Adriaenssens E.M."/>
            <person name="Foster-Nyarko E."/>
            <person name="Jarju S."/>
            <person name="Secka A."/>
            <person name="Antonio M."/>
            <person name="Oren A."/>
            <person name="Chaudhuri R.R."/>
            <person name="La Ragione R."/>
            <person name="Hildebrand F."/>
            <person name="Pallen M.J."/>
        </authorList>
    </citation>
    <scope>NUCLEOTIDE SEQUENCE</scope>
    <source>
        <strain evidence="1">9794</strain>
    </source>
</reference>
<comment type="caution">
    <text evidence="1">The sequence shown here is derived from an EMBL/GenBank/DDBJ whole genome shotgun (WGS) entry which is preliminary data.</text>
</comment>
<dbReference type="RefSeq" id="WP_304261300.1">
    <property type="nucleotide sequence ID" value="NZ_CASFMT010000043.1"/>
</dbReference>
<sequence length="175" mass="19836">MSRLSDLYKAMETLRKEGLPVNEDLERKANELEEEIIKKEILPVLSKTIEPALQPVQRELVLVVDYVPGNPLSVHLSRKRNFTAEIDAKEILPDPEVEHKEIGKTGPKEVKNPVTRLRITFADGSVIQERNAAESFVTFVRRVGVERVRSLGLKQCKIPLVSNTLDKNMVTSRNL</sequence>
<dbReference type="EMBL" id="DYWE01000053">
    <property type="protein sequence ID" value="HJF80971.1"/>
    <property type="molecule type" value="Genomic_DNA"/>
</dbReference>
<evidence type="ECO:0000313" key="1">
    <source>
        <dbReference type="EMBL" id="HJF80971.1"/>
    </source>
</evidence>
<dbReference type="Proteomes" id="UP000722357">
    <property type="component" value="Unassembled WGS sequence"/>
</dbReference>
<gene>
    <name evidence="1" type="ORF">K8V40_04875</name>
</gene>
<accession>A0A921HIZ0</accession>
<reference evidence="1" key="2">
    <citation type="submission" date="2021-09" db="EMBL/GenBank/DDBJ databases">
        <authorList>
            <person name="Gilroy R."/>
        </authorList>
    </citation>
    <scope>NUCLEOTIDE SEQUENCE</scope>
    <source>
        <strain evidence="1">9794</strain>
    </source>
</reference>
<organism evidence="1 2">
    <name type="scientific">Phocaeicola plebeius</name>
    <dbReference type="NCBI Taxonomy" id="310297"/>
    <lineage>
        <taxon>Bacteria</taxon>
        <taxon>Pseudomonadati</taxon>
        <taxon>Bacteroidota</taxon>
        <taxon>Bacteroidia</taxon>
        <taxon>Bacteroidales</taxon>
        <taxon>Bacteroidaceae</taxon>
        <taxon>Phocaeicola</taxon>
    </lineage>
</organism>
<name>A0A921HIZ0_9BACT</name>
<proteinExistence type="predicted"/>
<dbReference type="AlphaFoldDB" id="A0A921HIZ0"/>